<comment type="caution">
    <text evidence="1">The sequence shown here is derived from an EMBL/GenBank/DDBJ whole genome shotgun (WGS) entry which is preliminary data.</text>
</comment>
<accession>A0A2H0RJN7</accession>
<organism evidence="1 2">
    <name type="scientific">Candidatus Vogelbacteria bacterium CG10_big_fil_rev_8_21_14_0_10_45_14</name>
    <dbReference type="NCBI Taxonomy" id="1975042"/>
    <lineage>
        <taxon>Bacteria</taxon>
        <taxon>Candidatus Vogeliibacteriota</taxon>
    </lineage>
</organism>
<name>A0A2H0RJN7_9BACT</name>
<sequence length="74" mass="8989">MENIQDNFQFLILQFSMNFQFSNSANKYGLEERPFFVRSSNGLLSYYIQCYLPIASRIKVFENWKLKHWKLIEN</sequence>
<proteinExistence type="predicted"/>
<reference evidence="1 2" key="1">
    <citation type="submission" date="2017-09" db="EMBL/GenBank/DDBJ databases">
        <title>Depth-based differentiation of microbial function through sediment-hosted aquifers and enrichment of novel symbionts in the deep terrestrial subsurface.</title>
        <authorList>
            <person name="Probst A.J."/>
            <person name="Ladd B."/>
            <person name="Jarett J.K."/>
            <person name="Geller-Mcgrath D.E."/>
            <person name="Sieber C.M."/>
            <person name="Emerson J.B."/>
            <person name="Anantharaman K."/>
            <person name="Thomas B.C."/>
            <person name="Malmstrom R."/>
            <person name="Stieglmeier M."/>
            <person name="Klingl A."/>
            <person name="Woyke T."/>
            <person name="Ryan C.M."/>
            <person name="Banfield J.F."/>
        </authorList>
    </citation>
    <scope>NUCLEOTIDE SEQUENCE [LARGE SCALE GENOMIC DNA]</scope>
    <source>
        <strain evidence="1">CG10_big_fil_rev_8_21_14_0_10_45_14</strain>
    </source>
</reference>
<protein>
    <submittedName>
        <fullName evidence="1">Uncharacterized protein</fullName>
    </submittedName>
</protein>
<dbReference type="AlphaFoldDB" id="A0A2H0RJN7"/>
<gene>
    <name evidence="1" type="ORF">COV07_02750</name>
</gene>
<dbReference type="Proteomes" id="UP000230833">
    <property type="component" value="Unassembled WGS sequence"/>
</dbReference>
<dbReference type="EMBL" id="PCYL01000029">
    <property type="protein sequence ID" value="PIR46759.1"/>
    <property type="molecule type" value="Genomic_DNA"/>
</dbReference>
<evidence type="ECO:0000313" key="2">
    <source>
        <dbReference type="Proteomes" id="UP000230833"/>
    </source>
</evidence>
<evidence type="ECO:0000313" key="1">
    <source>
        <dbReference type="EMBL" id="PIR46759.1"/>
    </source>
</evidence>